<dbReference type="RefSeq" id="WP_104687850.1">
    <property type="nucleotide sequence ID" value="NZ_JBKTHY010000003.1"/>
</dbReference>
<dbReference type="SUPFAM" id="SSF56300">
    <property type="entry name" value="Metallo-dependent phosphatases"/>
    <property type="match status" value="1"/>
</dbReference>
<name>A0A2J6NPQ1_9LACO</name>
<comment type="caution">
    <text evidence="2">The sequence shown here is derived from an EMBL/GenBank/DDBJ whole genome shotgun (WGS) entry which is preliminary data.</text>
</comment>
<evidence type="ECO:0000313" key="2">
    <source>
        <dbReference type="EMBL" id="PMB83289.1"/>
    </source>
</evidence>
<dbReference type="InterPro" id="IPR004843">
    <property type="entry name" value="Calcineurin-like_PHP"/>
</dbReference>
<dbReference type="Proteomes" id="UP000239920">
    <property type="component" value="Unassembled WGS sequence"/>
</dbReference>
<dbReference type="GO" id="GO:0016787">
    <property type="term" value="F:hydrolase activity"/>
    <property type="evidence" value="ECO:0007669"/>
    <property type="project" value="InterPro"/>
</dbReference>
<dbReference type="Gene3D" id="3.60.21.10">
    <property type="match status" value="1"/>
</dbReference>
<dbReference type="AlphaFoldDB" id="A0A2J6NPQ1"/>
<evidence type="ECO:0000259" key="1">
    <source>
        <dbReference type="Pfam" id="PF00149"/>
    </source>
</evidence>
<feature type="domain" description="Calcineurin-like phosphoesterase" evidence="1">
    <location>
        <begin position="3"/>
        <end position="235"/>
    </location>
</feature>
<dbReference type="OrthoDB" id="113290at2"/>
<dbReference type="EMBL" id="PNFV01000001">
    <property type="protein sequence ID" value="PMB83289.1"/>
    <property type="molecule type" value="Genomic_DNA"/>
</dbReference>
<dbReference type="InterPro" id="IPR022302">
    <property type="entry name" value="Phosphoesterase_putative"/>
</dbReference>
<dbReference type="InterPro" id="IPR029052">
    <property type="entry name" value="Metallo-depent_PP-like"/>
</dbReference>
<organism evidence="2 3">
    <name type="scientific">Limosilactobacillus pontis</name>
    <dbReference type="NCBI Taxonomy" id="35787"/>
    <lineage>
        <taxon>Bacteria</taxon>
        <taxon>Bacillati</taxon>
        <taxon>Bacillota</taxon>
        <taxon>Bacilli</taxon>
        <taxon>Lactobacillales</taxon>
        <taxon>Lactobacillaceae</taxon>
        <taxon>Limosilactobacillus</taxon>
    </lineage>
</organism>
<proteinExistence type="predicted"/>
<dbReference type="CDD" id="cd00838">
    <property type="entry name" value="MPP_superfamily"/>
    <property type="match status" value="1"/>
</dbReference>
<evidence type="ECO:0000313" key="3">
    <source>
        <dbReference type="Proteomes" id="UP000239920"/>
    </source>
</evidence>
<dbReference type="InterPro" id="IPR051158">
    <property type="entry name" value="Metallophosphoesterase_sf"/>
</dbReference>
<gene>
    <name evidence="2" type="ORF">CK797_00385</name>
</gene>
<sequence length="280" mass="32247">MVRIAISSDNHLDVNRVDPRAALTMQARYLAEQGVQYYFFAGDLFNDFTRTRQYMHDLRQQLAGQTRVYFIAGNHDLLKHAPVSLATGLADLSYLQNRFVDLPGTDWRVVGKTGWYDYSFSSYRTDPGAIRQWKRVYWLDSAINQLGNDQERMIMVLDQVAGQLATAKQAGRRVLFLTHFAPRHELLAPRPAAIHTARQERFYQMINAMMGSDRLGTLLETAGNVAYVFYGHLHGSHPPLVRHGVTYLNQAVGVRNRRINEWQQADFSTQWQSRLRIMDL</sequence>
<reference evidence="2 3" key="1">
    <citation type="submission" date="2017-09" db="EMBL/GenBank/DDBJ databases">
        <title>Bacterial strain isolated from the female urinary microbiota.</title>
        <authorList>
            <person name="Thomas-White K."/>
            <person name="Kumar N."/>
            <person name="Forster S."/>
            <person name="Putonti C."/>
            <person name="Lawley T."/>
            <person name="Wolfe A.J."/>
        </authorList>
    </citation>
    <scope>NUCLEOTIDE SEQUENCE [LARGE SCALE GENOMIC DNA]</scope>
    <source>
        <strain evidence="2 3">UMB0683</strain>
    </source>
</reference>
<accession>A0A2J6NPQ1</accession>
<dbReference type="Pfam" id="PF00149">
    <property type="entry name" value="Metallophos"/>
    <property type="match status" value="1"/>
</dbReference>
<dbReference type="NCBIfam" id="TIGR03729">
    <property type="entry name" value="acc_ester"/>
    <property type="match status" value="1"/>
</dbReference>
<dbReference type="PANTHER" id="PTHR31302">
    <property type="entry name" value="TRANSMEMBRANE PROTEIN WITH METALLOPHOSPHOESTERASE DOMAIN-RELATED"/>
    <property type="match status" value="1"/>
</dbReference>
<protein>
    <submittedName>
        <fullName evidence="2">Phosphoesterase</fullName>
    </submittedName>
</protein>